<dbReference type="RefSeq" id="WP_005374866.1">
    <property type="nucleotide sequence ID" value="NZ_CM001475.1"/>
</dbReference>
<comment type="similarity">
    <text evidence="3">Belongs to the glycosyltransferase 9 family.</text>
</comment>
<dbReference type="FunFam" id="3.40.50.2000:FF:000023">
    <property type="entry name" value="ADP-heptose--LPS heptosyltransferase II"/>
    <property type="match status" value="1"/>
</dbReference>
<comment type="catalytic activity">
    <reaction evidence="5">
        <text>an L-alpha-D-Hep-(1-&gt;5)-[alpha-Kdo-(2-&gt;4)]-alpha-Kdo-(2-&gt;6)-lipid A + ADP-L-glycero-beta-D-manno-heptose = an L-alpha-D-Hep-(1-&gt;3)-L-alpha-D-Hep-(1-&gt;5)-[alpha-Kdo-(2-&gt;4)]-alpha-Kdo-(2-&gt;6)-lipid A + ADP + H(+)</text>
        <dbReference type="Rhea" id="RHEA:74071"/>
        <dbReference type="ChEBI" id="CHEBI:15378"/>
        <dbReference type="ChEBI" id="CHEBI:61506"/>
        <dbReference type="ChEBI" id="CHEBI:193068"/>
        <dbReference type="ChEBI" id="CHEBI:193069"/>
        <dbReference type="ChEBI" id="CHEBI:456216"/>
        <dbReference type="EC" id="2.4.99.24"/>
    </reaction>
</comment>
<dbReference type="EC" id="2.4.99.24" evidence="4"/>
<dbReference type="AlphaFoldDB" id="H8GIH0"/>
<dbReference type="GO" id="GO:0005829">
    <property type="term" value="C:cytosol"/>
    <property type="evidence" value="ECO:0007669"/>
    <property type="project" value="TreeGrafter"/>
</dbReference>
<dbReference type="PANTHER" id="PTHR30160:SF7">
    <property type="entry name" value="ADP-HEPTOSE--LPS HEPTOSYLTRANSFERASE 2"/>
    <property type="match status" value="1"/>
</dbReference>
<dbReference type="CDD" id="cd03789">
    <property type="entry name" value="GT9_LPS_heptosyltransferase"/>
    <property type="match status" value="1"/>
</dbReference>
<dbReference type="EMBL" id="CM001475">
    <property type="protein sequence ID" value="EIC31482.1"/>
    <property type="molecule type" value="Genomic_DNA"/>
</dbReference>
<name>H8GIH0_METAL</name>
<dbReference type="InterPro" id="IPR051199">
    <property type="entry name" value="LPS_LOS_Heptosyltrfase"/>
</dbReference>
<evidence type="ECO:0000256" key="4">
    <source>
        <dbReference type="ARBA" id="ARBA00044042"/>
    </source>
</evidence>
<dbReference type="GO" id="GO:0008713">
    <property type="term" value="F:ADP-heptose-lipopolysaccharide heptosyltransferase activity"/>
    <property type="evidence" value="ECO:0007669"/>
    <property type="project" value="UniProtKB-EC"/>
</dbReference>
<dbReference type="Pfam" id="PF01075">
    <property type="entry name" value="Glyco_transf_9"/>
    <property type="match status" value="1"/>
</dbReference>
<evidence type="ECO:0000313" key="6">
    <source>
        <dbReference type="EMBL" id="EIC31482.1"/>
    </source>
</evidence>
<dbReference type="Proteomes" id="UP000005090">
    <property type="component" value="Chromosome"/>
</dbReference>
<dbReference type="HOGENOM" id="CLU_038371_7_0_6"/>
<dbReference type="eggNOG" id="COG0859">
    <property type="taxonomic scope" value="Bacteria"/>
</dbReference>
<dbReference type="STRING" id="686340.Metal_3841"/>
<proteinExistence type="inferred from homology"/>
<dbReference type="InterPro" id="IPR002201">
    <property type="entry name" value="Glyco_trans_9"/>
</dbReference>
<keyword evidence="2 6" id="KW-0808">Transferase</keyword>
<keyword evidence="7" id="KW-1185">Reference proteome</keyword>
<sequence length="348" mass="37636">MKPDAAFAITKKILVVGPSWVGDMVMAQSLFIALKAADPACRIDVLAPAWTFPLLDRMPEVARPIAMPLSHGQFGLAERIKLGRQLRSEAYDRAIVLPNSWKSALAPFFAHIPLRSGYIGECRWGLLNDARRLDKQTLTMTVQRFVALAFPKNAVQPPVYPVPAIPVEPARQAAAAEKFRVETGGNILALCPGAEYGPAKRWPSGHFAELARLKIADGWQVWLFGSEKDQAVTAEINRLAGGACIDFAGRTQLDEAVDLLSLAHAVVSNDSGLMHLAAALDKPLIAIYGSSDPGFTPPLHAKARIVSLHLDCAPCFKRICPLYPAGHPEHARCLSGIGPERILALLPG</sequence>
<keyword evidence="1" id="KW-0328">Glycosyltransferase</keyword>
<gene>
    <name evidence="6" type="ORF">Metal_3841</name>
</gene>
<evidence type="ECO:0000256" key="3">
    <source>
        <dbReference type="ARBA" id="ARBA00043995"/>
    </source>
</evidence>
<dbReference type="NCBIfam" id="TIGR02195">
    <property type="entry name" value="heptsyl_trn_II"/>
    <property type="match status" value="1"/>
</dbReference>
<evidence type="ECO:0000256" key="5">
    <source>
        <dbReference type="ARBA" id="ARBA00047503"/>
    </source>
</evidence>
<evidence type="ECO:0000256" key="1">
    <source>
        <dbReference type="ARBA" id="ARBA00022676"/>
    </source>
</evidence>
<protein>
    <recommendedName>
        <fullName evidence="4">lipopolysaccharide heptosyltransferase II</fullName>
        <ecNumber evidence="4">2.4.99.24</ecNumber>
    </recommendedName>
</protein>
<reference evidence="6 7" key="1">
    <citation type="journal article" date="2013" name="Genome Announc.">
        <title>Genome Sequence of the Obligate Gammaproteobacterial Methanotroph Methylomicrobium album Strain BG8.</title>
        <authorList>
            <person name="Kits K.D."/>
            <person name="Kalyuzhnaya M.G."/>
            <person name="Klotz M.G."/>
            <person name="Jetten M.S."/>
            <person name="Op den Camp H.J."/>
            <person name="Vuilleumier S."/>
            <person name="Bringel F."/>
            <person name="Dispirito A.A."/>
            <person name="Murrell J.C."/>
            <person name="Bruce D."/>
            <person name="Cheng J.F."/>
            <person name="Copeland A."/>
            <person name="Goodwin L."/>
            <person name="Hauser L."/>
            <person name="Lajus A."/>
            <person name="Land M.L."/>
            <person name="Lapidus A."/>
            <person name="Lucas S."/>
            <person name="Medigue C."/>
            <person name="Pitluck S."/>
            <person name="Woyke T."/>
            <person name="Zeytun A."/>
            <person name="Stein L.Y."/>
        </authorList>
    </citation>
    <scope>NUCLEOTIDE SEQUENCE [LARGE SCALE GENOMIC DNA]</scope>
    <source>
        <strain evidence="6 7">BG8</strain>
    </source>
</reference>
<evidence type="ECO:0000256" key="2">
    <source>
        <dbReference type="ARBA" id="ARBA00022679"/>
    </source>
</evidence>
<dbReference type="PANTHER" id="PTHR30160">
    <property type="entry name" value="TETRAACYLDISACCHARIDE 4'-KINASE-RELATED"/>
    <property type="match status" value="1"/>
</dbReference>
<organism evidence="6 7">
    <name type="scientific">Methylomicrobium album BG8</name>
    <dbReference type="NCBI Taxonomy" id="686340"/>
    <lineage>
        <taxon>Bacteria</taxon>
        <taxon>Pseudomonadati</taxon>
        <taxon>Pseudomonadota</taxon>
        <taxon>Gammaproteobacteria</taxon>
        <taxon>Methylococcales</taxon>
        <taxon>Methylococcaceae</taxon>
        <taxon>Methylomicrobium</taxon>
    </lineage>
</organism>
<dbReference type="InterPro" id="IPR011910">
    <property type="entry name" value="RfaF"/>
</dbReference>
<evidence type="ECO:0000313" key="7">
    <source>
        <dbReference type="Proteomes" id="UP000005090"/>
    </source>
</evidence>
<dbReference type="SUPFAM" id="SSF53756">
    <property type="entry name" value="UDP-Glycosyltransferase/glycogen phosphorylase"/>
    <property type="match status" value="1"/>
</dbReference>
<dbReference type="Gene3D" id="3.40.50.2000">
    <property type="entry name" value="Glycogen Phosphorylase B"/>
    <property type="match status" value="2"/>
</dbReference>
<dbReference type="GO" id="GO:0009244">
    <property type="term" value="P:lipopolysaccharide core region biosynthetic process"/>
    <property type="evidence" value="ECO:0007669"/>
    <property type="project" value="TreeGrafter"/>
</dbReference>
<accession>H8GIH0</accession>